<feature type="domain" description="Protein kinase" evidence="1">
    <location>
        <begin position="1"/>
        <end position="226"/>
    </location>
</feature>
<evidence type="ECO:0000313" key="2">
    <source>
        <dbReference type="EMBL" id="KZP16464.1"/>
    </source>
</evidence>
<name>A0A166F5P6_9AGAM</name>
<gene>
    <name evidence="2" type="ORF">FIBSPDRAFT_975850</name>
</gene>
<dbReference type="InterPro" id="IPR011009">
    <property type="entry name" value="Kinase-like_dom_sf"/>
</dbReference>
<dbReference type="OrthoDB" id="346907at2759"/>
<accession>A0A166F5P6</accession>
<dbReference type="Pfam" id="PF07714">
    <property type="entry name" value="PK_Tyr_Ser-Thr"/>
    <property type="match status" value="1"/>
</dbReference>
<dbReference type="PANTHER" id="PTHR44329:SF214">
    <property type="entry name" value="PROTEIN KINASE DOMAIN-CONTAINING PROTEIN"/>
    <property type="match status" value="1"/>
</dbReference>
<dbReference type="AlphaFoldDB" id="A0A166F5P6"/>
<dbReference type="STRING" id="436010.A0A166F5P6"/>
<dbReference type="Gene3D" id="1.10.510.10">
    <property type="entry name" value="Transferase(Phosphotransferase) domain 1"/>
    <property type="match status" value="1"/>
</dbReference>
<dbReference type="SUPFAM" id="SSF56112">
    <property type="entry name" value="Protein kinase-like (PK-like)"/>
    <property type="match status" value="1"/>
</dbReference>
<evidence type="ECO:0000259" key="1">
    <source>
        <dbReference type="PROSITE" id="PS50011"/>
    </source>
</evidence>
<sequence>MGHWASLEHPNLVKFLGLSYEHPFPAGLVSPFFANGNANDYLERFKGKHPEEPALIQGAAHGLRHLHTRSPVIIHGAVRACNILIDETESPRLVDFGLMAALDSVLTNFTTADFVGPVRWYAPEILYPEGEEITYNVKTDIFAFSMMCIEVITGKRPFAHRRLDAAVLSDIPRGLRPHKPQDSPLADIMWPVLMLCWAQNPSERPEHMSEVCDLLDAIDLQSLSWII</sequence>
<dbReference type="PIRSF" id="PIRSF000654">
    <property type="entry name" value="Integrin-linked_kinase"/>
    <property type="match status" value="1"/>
</dbReference>
<dbReference type="Proteomes" id="UP000076532">
    <property type="component" value="Unassembled WGS sequence"/>
</dbReference>
<proteinExistence type="predicted"/>
<dbReference type="GO" id="GO:0004674">
    <property type="term" value="F:protein serine/threonine kinase activity"/>
    <property type="evidence" value="ECO:0007669"/>
    <property type="project" value="TreeGrafter"/>
</dbReference>
<keyword evidence="3" id="KW-1185">Reference proteome</keyword>
<organism evidence="2 3">
    <name type="scientific">Athelia psychrophila</name>
    <dbReference type="NCBI Taxonomy" id="1759441"/>
    <lineage>
        <taxon>Eukaryota</taxon>
        <taxon>Fungi</taxon>
        <taxon>Dikarya</taxon>
        <taxon>Basidiomycota</taxon>
        <taxon>Agaricomycotina</taxon>
        <taxon>Agaricomycetes</taxon>
        <taxon>Agaricomycetidae</taxon>
        <taxon>Atheliales</taxon>
        <taxon>Atheliaceae</taxon>
        <taxon>Athelia</taxon>
    </lineage>
</organism>
<dbReference type="PROSITE" id="PS50011">
    <property type="entry name" value="PROTEIN_KINASE_DOM"/>
    <property type="match status" value="1"/>
</dbReference>
<dbReference type="PANTHER" id="PTHR44329">
    <property type="entry name" value="SERINE/THREONINE-PROTEIN KINASE TNNI3K-RELATED"/>
    <property type="match status" value="1"/>
</dbReference>
<dbReference type="GO" id="GO:0005524">
    <property type="term" value="F:ATP binding"/>
    <property type="evidence" value="ECO:0007669"/>
    <property type="project" value="InterPro"/>
</dbReference>
<protein>
    <submittedName>
        <fullName evidence="2">Kinase-like protein</fullName>
    </submittedName>
</protein>
<dbReference type="InterPro" id="IPR001245">
    <property type="entry name" value="Ser-Thr/Tyr_kinase_cat_dom"/>
</dbReference>
<dbReference type="InterPro" id="IPR000719">
    <property type="entry name" value="Prot_kinase_dom"/>
</dbReference>
<dbReference type="InterPro" id="IPR051681">
    <property type="entry name" value="Ser/Thr_Kinases-Pseudokinases"/>
</dbReference>
<dbReference type="EMBL" id="KV417593">
    <property type="protein sequence ID" value="KZP16464.1"/>
    <property type="molecule type" value="Genomic_DNA"/>
</dbReference>
<reference evidence="2 3" key="1">
    <citation type="journal article" date="2016" name="Mol. Biol. Evol.">
        <title>Comparative Genomics of Early-Diverging Mushroom-Forming Fungi Provides Insights into the Origins of Lignocellulose Decay Capabilities.</title>
        <authorList>
            <person name="Nagy L.G."/>
            <person name="Riley R."/>
            <person name="Tritt A."/>
            <person name="Adam C."/>
            <person name="Daum C."/>
            <person name="Floudas D."/>
            <person name="Sun H."/>
            <person name="Yadav J.S."/>
            <person name="Pangilinan J."/>
            <person name="Larsson K.H."/>
            <person name="Matsuura K."/>
            <person name="Barry K."/>
            <person name="Labutti K."/>
            <person name="Kuo R."/>
            <person name="Ohm R.A."/>
            <person name="Bhattacharya S.S."/>
            <person name="Shirouzu T."/>
            <person name="Yoshinaga Y."/>
            <person name="Martin F.M."/>
            <person name="Grigoriev I.V."/>
            <person name="Hibbett D.S."/>
        </authorList>
    </citation>
    <scope>NUCLEOTIDE SEQUENCE [LARGE SCALE GENOMIC DNA]</scope>
    <source>
        <strain evidence="2 3">CBS 109695</strain>
    </source>
</reference>
<evidence type="ECO:0000313" key="3">
    <source>
        <dbReference type="Proteomes" id="UP000076532"/>
    </source>
</evidence>